<evidence type="ECO:0000259" key="3">
    <source>
        <dbReference type="Pfam" id="PF07687"/>
    </source>
</evidence>
<keyword evidence="1" id="KW-0479">Metal-binding</keyword>
<reference evidence="4" key="1">
    <citation type="journal article" date="2020" name="mSystems">
        <title>Genome- and Community-Level Interaction Insights into Carbon Utilization and Element Cycling Functions of Hydrothermarchaeota in Hydrothermal Sediment.</title>
        <authorList>
            <person name="Zhou Z."/>
            <person name="Liu Y."/>
            <person name="Xu W."/>
            <person name="Pan J."/>
            <person name="Luo Z.H."/>
            <person name="Li M."/>
        </authorList>
    </citation>
    <scope>NUCLEOTIDE SEQUENCE [LARGE SCALE GENOMIC DNA]</scope>
    <source>
        <strain evidence="4">SpSt-774</strain>
    </source>
</reference>
<evidence type="ECO:0000256" key="1">
    <source>
        <dbReference type="ARBA" id="ARBA00022723"/>
    </source>
</evidence>
<dbReference type="AlphaFoldDB" id="A0A7C4XUR1"/>
<protein>
    <submittedName>
        <fullName evidence="4">M20/M25/M40 family metallo-hydrolase</fullName>
    </submittedName>
</protein>
<dbReference type="InterPro" id="IPR050072">
    <property type="entry name" value="Peptidase_M20A"/>
</dbReference>
<comment type="caution">
    <text evidence="4">The sequence shown here is derived from an EMBL/GenBank/DDBJ whole genome shotgun (WGS) entry which is preliminary data.</text>
</comment>
<evidence type="ECO:0000256" key="2">
    <source>
        <dbReference type="ARBA" id="ARBA00022801"/>
    </source>
</evidence>
<dbReference type="GO" id="GO:0046872">
    <property type="term" value="F:metal ion binding"/>
    <property type="evidence" value="ECO:0007669"/>
    <property type="project" value="UniProtKB-KW"/>
</dbReference>
<gene>
    <name evidence="4" type="ORF">ENV60_05120</name>
</gene>
<dbReference type="SUPFAM" id="SSF55031">
    <property type="entry name" value="Bacterial exopeptidase dimerisation domain"/>
    <property type="match status" value="1"/>
</dbReference>
<dbReference type="Gene3D" id="3.30.70.360">
    <property type="match status" value="1"/>
</dbReference>
<dbReference type="GO" id="GO:0016787">
    <property type="term" value="F:hydrolase activity"/>
    <property type="evidence" value="ECO:0007669"/>
    <property type="project" value="UniProtKB-KW"/>
</dbReference>
<dbReference type="SUPFAM" id="SSF53187">
    <property type="entry name" value="Zn-dependent exopeptidases"/>
    <property type="match status" value="1"/>
</dbReference>
<dbReference type="Gene3D" id="3.40.630.10">
    <property type="entry name" value="Zn peptidases"/>
    <property type="match status" value="1"/>
</dbReference>
<dbReference type="Pfam" id="PF01546">
    <property type="entry name" value="Peptidase_M20"/>
    <property type="match status" value="1"/>
</dbReference>
<dbReference type="InterPro" id="IPR036264">
    <property type="entry name" value="Bact_exopeptidase_dim_dom"/>
</dbReference>
<proteinExistence type="predicted"/>
<dbReference type="EMBL" id="DTGZ01000094">
    <property type="protein sequence ID" value="HGV97659.1"/>
    <property type="molecule type" value="Genomic_DNA"/>
</dbReference>
<name>A0A7C4XUR1_UNCW3</name>
<accession>A0A7C4XUR1</accession>
<keyword evidence="2 4" id="KW-0378">Hydrolase</keyword>
<dbReference type="InterPro" id="IPR002933">
    <property type="entry name" value="Peptidase_M20"/>
</dbReference>
<dbReference type="PANTHER" id="PTHR43808">
    <property type="entry name" value="ACETYLORNITHINE DEACETYLASE"/>
    <property type="match status" value="1"/>
</dbReference>
<evidence type="ECO:0000313" key="4">
    <source>
        <dbReference type="EMBL" id="HGV97659.1"/>
    </source>
</evidence>
<dbReference type="InterPro" id="IPR011650">
    <property type="entry name" value="Peptidase_M20_dimer"/>
</dbReference>
<dbReference type="Pfam" id="PF07687">
    <property type="entry name" value="M20_dimer"/>
    <property type="match status" value="1"/>
</dbReference>
<sequence>MSSFDLLSKQSEILELANELLKIPAISIGDKKNDLGIIQCYNFIVSYLERAGLKVLGFTDKKGTPGIYCDLSGNDEMLTGKILFVGHYDRVSPISDDQMVPKIEDKWLWARGATDMICTLATFMVLLKDLKIERVSANCGLLLVGNEEPGEIEEWGTPHILHKLKERYGYQPEFVIVGERTGDGPVNIGKVEYRGRGLIRIIIRATGIPGHTAQLSQKTVIERIIDFRNEISRLLAGSRNAYWKTTFTVPFFKAGELENFNTAPQSGIAGLEIRPIPEDDFSYLIDTIDKLAKNFSLEISYVNKEPGIITGIENPYVQRLLKTLVMLNGGGINDYLGNGKLHATQARFIKSPVVVFGQSGIDPHGPNERHYIPSIIPYYKTIREFVISYSSSF</sequence>
<organism evidence="4">
    <name type="scientific">candidate division WOR-3 bacterium</name>
    <dbReference type="NCBI Taxonomy" id="2052148"/>
    <lineage>
        <taxon>Bacteria</taxon>
        <taxon>Bacteria division WOR-3</taxon>
    </lineage>
</organism>
<feature type="domain" description="Peptidase M20 dimerisation" evidence="3">
    <location>
        <begin position="196"/>
        <end position="294"/>
    </location>
</feature>